<dbReference type="PANTHER" id="PTHR13318">
    <property type="entry name" value="PARTNER OF PAIRED, ISOFORM B-RELATED"/>
    <property type="match status" value="1"/>
</dbReference>
<dbReference type="RefSeq" id="XP_018290570.1">
    <property type="nucleotide sequence ID" value="XM_018443329.1"/>
</dbReference>
<dbReference type="PROSITE" id="PS50181">
    <property type="entry name" value="FBOX"/>
    <property type="match status" value="1"/>
</dbReference>
<dbReference type="Gene3D" id="1.20.1280.50">
    <property type="match status" value="1"/>
</dbReference>
<reference evidence="3" key="1">
    <citation type="submission" date="2015-06" db="EMBL/GenBank/DDBJ databases">
        <title>Expansion of signal transduction pathways in fungi by whole-genome duplication.</title>
        <authorList>
            <consortium name="DOE Joint Genome Institute"/>
            <person name="Corrochano L.M."/>
            <person name="Kuo A."/>
            <person name="Marcet-Houben M."/>
            <person name="Polaino S."/>
            <person name="Salamov A."/>
            <person name="Villalobos J.M."/>
            <person name="Alvarez M.I."/>
            <person name="Avalos J."/>
            <person name="Benito E.P."/>
            <person name="Benoit I."/>
            <person name="Burger G."/>
            <person name="Camino L.P."/>
            <person name="Canovas D."/>
            <person name="Cerda-Olmedo E."/>
            <person name="Cheng J.-F."/>
            <person name="Dominguez A."/>
            <person name="Elias M."/>
            <person name="Eslava A.P."/>
            <person name="Glaser F."/>
            <person name="Grimwood J."/>
            <person name="Gutierrez G."/>
            <person name="Heitman J."/>
            <person name="Henrissat B."/>
            <person name="Iturriaga E.A."/>
            <person name="Lang B.F."/>
            <person name="Lavin J.L."/>
            <person name="Lee S."/>
            <person name="Li W."/>
            <person name="Lindquist E."/>
            <person name="Lopez-Garcia S."/>
            <person name="Luque E.M."/>
            <person name="Marcos A.T."/>
            <person name="Martin J."/>
            <person name="McCluskey K."/>
            <person name="Medina H.R."/>
            <person name="Miralles-Duran A."/>
            <person name="Miyazaki A."/>
            <person name="Munoz-Torres E."/>
            <person name="Oguiza J.A."/>
            <person name="Ohm R."/>
            <person name="Olmedo M."/>
            <person name="Orejas M."/>
            <person name="Ortiz-Castellanos L."/>
            <person name="Pisabarro A.G."/>
            <person name="Rodriguez-Romero J."/>
            <person name="Ruiz-Herrera J."/>
            <person name="Ruiz-Vazquez R."/>
            <person name="Sanz C."/>
            <person name="Schackwitz W."/>
            <person name="Schmutz J."/>
            <person name="Shahriari M."/>
            <person name="Shelest E."/>
            <person name="Silva-Franco F."/>
            <person name="Soanes D."/>
            <person name="Syed K."/>
            <person name="Tagua V.G."/>
            <person name="Talbot N.J."/>
            <person name="Thon M."/>
            <person name="De vries R.P."/>
            <person name="Wiebenga A."/>
            <person name="Yadav J.S."/>
            <person name="Braun E.L."/>
            <person name="Baker S."/>
            <person name="Garre V."/>
            <person name="Horwitz B."/>
            <person name="Torres-Martinez S."/>
            <person name="Idnurm A."/>
            <person name="Herrera-Estrella A."/>
            <person name="Gabaldon T."/>
            <person name="Grigoriev I.V."/>
        </authorList>
    </citation>
    <scope>NUCLEOTIDE SEQUENCE [LARGE SCALE GENOMIC DNA]</scope>
    <source>
        <strain evidence="3">NRRL 1555(-)</strain>
    </source>
</reference>
<proteinExistence type="predicted"/>
<dbReference type="InterPro" id="IPR032675">
    <property type="entry name" value="LRR_dom_sf"/>
</dbReference>
<evidence type="ECO:0000313" key="2">
    <source>
        <dbReference type="EMBL" id="OAD72530.1"/>
    </source>
</evidence>
<dbReference type="SUPFAM" id="SSF52047">
    <property type="entry name" value="RNI-like"/>
    <property type="match status" value="2"/>
</dbReference>
<dbReference type="Proteomes" id="UP000077315">
    <property type="component" value="Unassembled WGS sequence"/>
</dbReference>
<dbReference type="Pfam" id="PF12937">
    <property type="entry name" value="F-box-like"/>
    <property type="match status" value="1"/>
</dbReference>
<dbReference type="AlphaFoldDB" id="A0A163DNF0"/>
<accession>A0A163DNF0</accession>
<dbReference type="OrthoDB" id="8757000at2759"/>
<sequence>MLLSELPFEILSKIADILINEDKASCTLVCKRWKFPFQDSLWKNIEVKSMEQLTSICDIVKHSTNGLSFSLAIQNLYFTSWCTITDLLQSNILQVLPNLKHLNLGDISFKTFDTEISIYGGPWKSLVSLEFQVCSTREETSQSILVEFLTQFPNLHDLNIFPCFPHTSIYFDVGNINTIHKYLSRLRSIKGAFTFPTICQSDIQTIPKAIPAYSLTSLDIHILNLNSLWLYYQWLWYFSYKYPNLRTLTLKALCETDESIIKEYNIKKGSLLRPATTLFPHLETVEFNTEDFTKWSHTVLWDLLCQSNAPIKNLRCWARYRTYEEGALEKVIRQLVQSFSKTLETMSVEGYLFFGTENIVKLEISYCPRLVELEITDNGSYIELDNLLDNCIALSRLKFSNGKLNIGSDPHEKPAYHGLNILELSYVTVNTAVFSYLSFRCRSLEYMYLNRPKICDSISDETKRLYIDMSYTNFKVLRLDHIYCYSSDRLMDKNTAINLILLSQVNSDRLSNGTRQSEDIVSVVKHLSWFHVFYGLNHTFDSAPKVRKLSEQEVCITTEYYQNFRFRESTGIQESMRSMNGQTLKSNWKADLCRGYAEMRCGNIKNYCVPLL</sequence>
<evidence type="ECO:0000259" key="1">
    <source>
        <dbReference type="PROSITE" id="PS50181"/>
    </source>
</evidence>
<dbReference type="InterPro" id="IPR036047">
    <property type="entry name" value="F-box-like_dom_sf"/>
</dbReference>
<organism evidence="2 3">
    <name type="scientific">Phycomyces blakesleeanus (strain ATCC 8743b / DSM 1359 / FGSC 10004 / NBRC 33097 / NRRL 1555)</name>
    <dbReference type="NCBI Taxonomy" id="763407"/>
    <lineage>
        <taxon>Eukaryota</taxon>
        <taxon>Fungi</taxon>
        <taxon>Fungi incertae sedis</taxon>
        <taxon>Mucoromycota</taxon>
        <taxon>Mucoromycotina</taxon>
        <taxon>Mucoromycetes</taxon>
        <taxon>Mucorales</taxon>
        <taxon>Phycomycetaceae</taxon>
        <taxon>Phycomyces</taxon>
    </lineage>
</organism>
<dbReference type="InterPro" id="IPR001810">
    <property type="entry name" value="F-box_dom"/>
</dbReference>
<dbReference type="VEuPathDB" id="FungiDB:PHYBLDRAFT_78074"/>
<dbReference type="SUPFAM" id="SSF81383">
    <property type="entry name" value="F-box domain"/>
    <property type="match status" value="1"/>
</dbReference>
<dbReference type="GO" id="GO:0031146">
    <property type="term" value="P:SCF-dependent proteasomal ubiquitin-dependent protein catabolic process"/>
    <property type="evidence" value="ECO:0007669"/>
    <property type="project" value="TreeGrafter"/>
</dbReference>
<dbReference type="Gene3D" id="3.80.10.10">
    <property type="entry name" value="Ribonuclease Inhibitor"/>
    <property type="match status" value="2"/>
</dbReference>
<evidence type="ECO:0000313" key="3">
    <source>
        <dbReference type="Proteomes" id="UP000077315"/>
    </source>
</evidence>
<protein>
    <recommendedName>
        <fullName evidence="1">F-box domain-containing protein</fullName>
    </recommendedName>
</protein>
<dbReference type="GeneID" id="29004234"/>
<dbReference type="InParanoid" id="A0A163DNF0"/>
<dbReference type="GO" id="GO:0019005">
    <property type="term" value="C:SCF ubiquitin ligase complex"/>
    <property type="evidence" value="ECO:0007669"/>
    <property type="project" value="TreeGrafter"/>
</dbReference>
<keyword evidence="3" id="KW-1185">Reference proteome</keyword>
<dbReference type="PANTHER" id="PTHR13318:SF95">
    <property type="entry name" value="F-BOX PROTEIN YLR352W"/>
    <property type="match status" value="1"/>
</dbReference>
<dbReference type="EMBL" id="KV440983">
    <property type="protein sequence ID" value="OAD72530.1"/>
    <property type="molecule type" value="Genomic_DNA"/>
</dbReference>
<gene>
    <name evidence="2" type="ORF">PHYBLDRAFT_78074</name>
</gene>
<name>A0A163DNF0_PHYB8</name>
<feature type="domain" description="F-box" evidence="1">
    <location>
        <begin position="1"/>
        <end position="45"/>
    </location>
</feature>